<dbReference type="Gene3D" id="3.90.550.10">
    <property type="entry name" value="Spore Coat Polysaccharide Biosynthesis Protein SpsA, Chain A"/>
    <property type="match status" value="1"/>
</dbReference>
<dbReference type="STRING" id="1618573.UT19_C0004G0015"/>
<dbReference type="PANTHER" id="PTHR43630:SF2">
    <property type="entry name" value="GLYCOSYLTRANSFERASE"/>
    <property type="match status" value="1"/>
</dbReference>
<dbReference type="Pfam" id="PF00535">
    <property type="entry name" value="Glycos_transf_2"/>
    <property type="match status" value="1"/>
</dbReference>
<dbReference type="GO" id="GO:0016740">
    <property type="term" value="F:transferase activity"/>
    <property type="evidence" value="ECO:0007669"/>
    <property type="project" value="UniProtKB-KW"/>
</dbReference>
<accession>A0A0G0P7E2</accession>
<evidence type="ECO:0000313" key="3">
    <source>
        <dbReference type="Proteomes" id="UP000034932"/>
    </source>
</evidence>
<dbReference type="InterPro" id="IPR029044">
    <property type="entry name" value="Nucleotide-diphossugar_trans"/>
</dbReference>
<name>A0A0G0P7E2_9BACT</name>
<keyword evidence="2" id="KW-0808">Transferase</keyword>
<evidence type="ECO:0000313" key="2">
    <source>
        <dbReference type="EMBL" id="KKQ94054.1"/>
    </source>
</evidence>
<proteinExistence type="predicted"/>
<dbReference type="PANTHER" id="PTHR43630">
    <property type="entry name" value="POLY-BETA-1,6-N-ACETYL-D-GLUCOSAMINE SYNTHASE"/>
    <property type="match status" value="1"/>
</dbReference>
<dbReference type="AlphaFoldDB" id="A0A0G0P7E2"/>
<protein>
    <submittedName>
        <fullName evidence="2">Glycosyl transferase family 2</fullName>
    </submittedName>
</protein>
<feature type="domain" description="Glycosyltransferase 2-like" evidence="1">
    <location>
        <begin position="5"/>
        <end position="147"/>
    </location>
</feature>
<gene>
    <name evidence="2" type="ORF">UT19_C0004G0015</name>
</gene>
<dbReference type="InterPro" id="IPR001173">
    <property type="entry name" value="Glyco_trans_2-like"/>
</dbReference>
<comment type="caution">
    <text evidence="2">The sequence shown here is derived from an EMBL/GenBank/DDBJ whole genome shotgun (WGS) entry which is preliminary data.</text>
</comment>
<organism evidence="2 3">
    <name type="scientific">Candidatus Woesebacteria bacterium GW2011_GWB1_39_10b</name>
    <dbReference type="NCBI Taxonomy" id="1618573"/>
    <lineage>
        <taxon>Bacteria</taxon>
        <taxon>Candidatus Woeseibacteriota</taxon>
    </lineage>
</organism>
<evidence type="ECO:0000259" key="1">
    <source>
        <dbReference type="Pfam" id="PF00535"/>
    </source>
</evidence>
<dbReference type="Proteomes" id="UP000034932">
    <property type="component" value="Unassembled WGS sequence"/>
</dbReference>
<dbReference type="CDD" id="cd02511">
    <property type="entry name" value="Beta4Glucosyltransferase"/>
    <property type="match status" value="1"/>
</dbReference>
<reference evidence="2 3" key="1">
    <citation type="journal article" date="2015" name="Nature">
        <title>rRNA introns, odd ribosomes, and small enigmatic genomes across a large radiation of phyla.</title>
        <authorList>
            <person name="Brown C.T."/>
            <person name="Hug L.A."/>
            <person name="Thomas B.C."/>
            <person name="Sharon I."/>
            <person name="Castelle C.J."/>
            <person name="Singh A."/>
            <person name="Wilkins M.J."/>
            <person name="Williams K.H."/>
            <person name="Banfield J.F."/>
        </authorList>
    </citation>
    <scope>NUCLEOTIDE SEQUENCE [LARGE SCALE GENOMIC DNA]</scope>
</reference>
<sequence>MGKISVVVNTLNEEKNLPRALSSVKDFADETVVVDMHSDDKTQDIAKKFGAKVFEHDRTGYVEPARNYAISKTTGDWILVLDADEEIAKFLADKLRQISTDSDSADYYRLPRKNIIFGKWIKHSRWWPDLNIRFFKKGKVSWNEIIHSVPTTRGKGLDLEPKVENSIIHYHYETVEQYIERLNRYTGEHAKNLIKDGYKFDWSDLLRKPVNEFLSRYFQGEGYKDGLHGFALAELQAFSEFVMYLKTWQLEKFIGNHIEIEEVVNEMKEAENDLHYWESDALLKEVGGLKHRIKRKLKL</sequence>
<dbReference type="SUPFAM" id="SSF53448">
    <property type="entry name" value="Nucleotide-diphospho-sugar transferases"/>
    <property type="match status" value="1"/>
</dbReference>
<dbReference type="EMBL" id="LBVW01000004">
    <property type="protein sequence ID" value="KKQ94054.1"/>
    <property type="molecule type" value="Genomic_DNA"/>
</dbReference>